<keyword evidence="4" id="KW-1185">Reference proteome</keyword>
<feature type="domain" description="DUF4064" evidence="2">
    <location>
        <begin position="2"/>
        <end position="106"/>
    </location>
</feature>
<feature type="transmembrane region" description="Helical" evidence="1">
    <location>
        <begin position="7"/>
        <end position="30"/>
    </location>
</feature>
<organism evidence="3 4">
    <name type="scientific">Oceanobacillus neutriphilus</name>
    <dbReference type="NCBI Taxonomy" id="531815"/>
    <lineage>
        <taxon>Bacteria</taxon>
        <taxon>Bacillati</taxon>
        <taxon>Bacillota</taxon>
        <taxon>Bacilli</taxon>
        <taxon>Bacillales</taxon>
        <taxon>Bacillaceae</taxon>
        <taxon>Oceanobacillus</taxon>
    </lineage>
</organism>
<feature type="transmembrane region" description="Helical" evidence="1">
    <location>
        <begin position="65"/>
        <end position="84"/>
    </location>
</feature>
<dbReference type="RefSeq" id="WP_188733528.1">
    <property type="nucleotide sequence ID" value="NZ_BMLW01000003.1"/>
</dbReference>
<name>A0ABQ2NR04_9BACI</name>
<dbReference type="InterPro" id="IPR025273">
    <property type="entry name" value="DUF4064"/>
</dbReference>
<dbReference type="Pfam" id="PF13273">
    <property type="entry name" value="DUF4064"/>
    <property type="match status" value="1"/>
</dbReference>
<sequence>MKRTGEIVLSVIGILGYGLLGALGGFMLFLQNNEDILQEAAEENPDVNMGDLNTIIEGMGTGGTMLVTISIIAIILSVVAIFLVKGNKQPVIAGVILIVTSVLGAIITFGAGAIPGIFLLISGIMCLVRKERVASIR</sequence>
<feature type="transmembrane region" description="Helical" evidence="1">
    <location>
        <begin position="91"/>
        <end position="107"/>
    </location>
</feature>
<evidence type="ECO:0000256" key="1">
    <source>
        <dbReference type="SAM" id="Phobius"/>
    </source>
</evidence>
<evidence type="ECO:0000313" key="3">
    <source>
        <dbReference type="EMBL" id="GGP09100.1"/>
    </source>
</evidence>
<keyword evidence="1" id="KW-0472">Membrane</keyword>
<comment type="caution">
    <text evidence="3">The sequence shown here is derived from an EMBL/GenBank/DDBJ whole genome shotgun (WGS) entry which is preliminary data.</text>
</comment>
<dbReference type="EMBL" id="BMLW01000003">
    <property type="protein sequence ID" value="GGP09100.1"/>
    <property type="molecule type" value="Genomic_DNA"/>
</dbReference>
<accession>A0ABQ2NR04</accession>
<reference evidence="4" key="1">
    <citation type="journal article" date="2019" name="Int. J. Syst. Evol. Microbiol.">
        <title>The Global Catalogue of Microorganisms (GCM) 10K type strain sequencing project: providing services to taxonomists for standard genome sequencing and annotation.</title>
        <authorList>
            <consortium name="The Broad Institute Genomics Platform"/>
            <consortium name="The Broad Institute Genome Sequencing Center for Infectious Disease"/>
            <person name="Wu L."/>
            <person name="Ma J."/>
        </authorList>
    </citation>
    <scope>NUCLEOTIDE SEQUENCE [LARGE SCALE GENOMIC DNA]</scope>
    <source>
        <strain evidence="4">CGMCC 1.7693</strain>
    </source>
</reference>
<dbReference type="Proteomes" id="UP000641206">
    <property type="component" value="Unassembled WGS sequence"/>
</dbReference>
<evidence type="ECO:0000313" key="4">
    <source>
        <dbReference type="Proteomes" id="UP000641206"/>
    </source>
</evidence>
<gene>
    <name evidence="3" type="ORF">GCM10011346_11800</name>
</gene>
<proteinExistence type="predicted"/>
<protein>
    <recommendedName>
        <fullName evidence="2">DUF4064 domain-containing protein</fullName>
    </recommendedName>
</protein>
<evidence type="ECO:0000259" key="2">
    <source>
        <dbReference type="Pfam" id="PF13273"/>
    </source>
</evidence>
<keyword evidence="1" id="KW-0812">Transmembrane</keyword>
<keyword evidence="1" id="KW-1133">Transmembrane helix</keyword>